<evidence type="ECO:0000313" key="4">
    <source>
        <dbReference type="Proteomes" id="UP000030451"/>
    </source>
</evidence>
<comment type="caution">
    <text evidence="3">The sequence shown here is derived from an EMBL/GenBank/DDBJ whole genome shotgun (WGS) entry which is preliminary data.</text>
</comment>
<dbReference type="EMBL" id="JRWP01000004">
    <property type="protein sequence ID" value="KGY09707.1"/>
    <property type="molecule type" value="Genomic_DNA"/>
</dbReference>
<feature type="signal peptide" evidence="1">
    <location>
        <begin position="1"/>
        <end position="21"/>
    </location>
</feature>
<evidence type="ECO:0000256" key="1">
    <source>
        <dbReference type="SAM" id="SignalP"/>
    </source>
</evidence>
<feature type="chain" id="PRO_5002011056" description="START domain-containing protein" evidence="1">
    <location>
        <begin position="22"/>
        <end position="222"/>
    </location>
</feature>
<dbReference type="Gene3D" id="3.30.530.20">
    <property type="match status" value="1"/>
</dbReference>
<dbReference type="CDD" id="cd08876">
    <property type="entry name" value="START_1"/>
    <property type="match status" value="1"/>
</dbReference>
<evidence type="ECO:0000313" key="3">
    <source>
        <dbReference type="EMBL" id="KGY09707.1"/>
    </source>
</evidence>
<dbReference type="InterPro" id="IPR002913">
    <property type="entry name" value="START_lipid-bd_dom"/>
</dbReference>
<evidence type="ECO:0000259" key="2">
    <source>
        <dbReference type="PROSITE" id="PS50848"/>
    </source>
</evidence>
<dbReference type="PANTHER" id="PTHR19308">
    <property type="entry name" value="PHOSPHATIDYLCHOLINE TRANSFER PROTEIN"/>
    <property type="match status" value="1"/>
</dbReference>
<dbReference type="PIRSF" id="PIRSF039033">
    <property type="entry name" value="START_dom"/>
    <property type="match status" value="1"/>
</dbReference>
<dbReference type="GO" id="GO:0008289">
    <property type="term" value="F:lipid binding"/>
    <property type="evidence" value="ECO:0007669"/>
    <property type="project" value="InterPro"/>
</dbReference>
<feature type="domain" description="START" evidence="2">
    <location>
        <begin position="27"/>
        <end position="205"/>
    </location>
</feature>
<keyword evidence="1" id="KW-0732">Signal</keyword>
<dbReference type="OrthoDB" id="5734556at2"/>
<dbReference type="Proteomes" id="UP000030451">
    <property type="component" value="Unassembled WGS sequence"/>
</dbReference>
<dbReference type="PROSITE" id="PS50848">
    <property type="entry name" value="START"/>
    <property type="match status" value="1"/>
</dbReference>
<dbReference type="Pfam" id="PF01852">
    <property type="entry name" value="START"/>
    <property type="match status" value="1"/>
</dbReference>
<protein>
    <recommendedName>
        <fullName evidence="2">START domain-containing protein</fullName>
    </recommendedName>
</protein>
<dbReference type="GO" id="GO:0005737">
    <property type="term" value="C:cytoplasm"/>
    <property type="evidence" value="ECO:0007669"/>
    <property type="project" value="UniProtKB-ARBA"/>
</dbReference>
<dbReference type="InterPro" id="IPR051213">
    <property type="entry name" value="START_lipid_transfer"/>
</dbReference>
<name>A0A0A5HVW8_PHOS4</name>
<proteinExistence type="predicted"/>
<sequence>MNKPLCSLALSALIVSAHSLASSNLYWQFEGDSEGISVYSREHTDGLVEIKTQMFTPTSYGAFLTLLEDSENVPNWVDNVSSSRVLNQLSPTENIVYTQFSAPWPAKDRDMVTYSRYTQDELGFTLTITDAPPATFPLQEGYIRIESVNAQWQLQKLTSGTTLIEYTAFADPGGALPNWLINKLAKESARKTFENLKAQLPRYQAFQHPNVEESPKQSAVLE</sequence>
<dbReference type="SUPFAM" id="SSF55961">
    <property type="entry name" value="Bet v1-like"/>
    <property type="match status" value="1"/>
</dbReference>
<accession>A0A0A5HVW8</accession>
<dbReference type="PANTHER" id="PTHR19308:SF14">
    <property type="entry name" value="START DOMAIN-CONTAINING PROTEIN"/>
    <property type="match status" value="1"/>
</dbReference>
<dbReference type="AlphaFoldDB" id="A0A0A5HVW8"/>
<dbReference type="InterPro" id="IPR028347">
    <property type="entry name" value="START_dom_prot"/>
</dbReference>
<dbReference type="RefSeq" id="WP_038187450.1">
    <property type="nucleotide sequence ID" value="NZ_JRWP01000004.1"/>
</dbReference>
<dbReference type="STRING" id="379097.SE23_00580"/>
<gene>
    <name evidence="3" type="ORF">NM06_01995</name>
</gene>
<organism evidence="3 4">
    <name type="scientific">Photobacterium sp. (strain ATCC 43367)</name>
    <dbReference type="NCBI Taxonomy" id="379097"/>
    <lineage>
        <taxon>Bacteria</taxon>
        <taxon>Pseudomonadati</taxon>
        <taxon>Pseudomonadota</taxon>
        <taxon>Gammaproteobacteria</taxon>
        <taxon>Vibrionales</taxon>
        <taxon>Vibrionaceae</taxon>
        <taxon>Vibrio</taxon>
        <taxon>Vibrio oreintalis group</taxon>
    </lineage>
</organism>
<reference evidence="3 4" key="1">
    <citation type="submission" date="2014-10" db="EMBL/GenBank/DDBJ databases">
        <title>Genome sequencing of Vibrio sinaloensis T08.</title>
        <authorList>
            <person name="Chan K.-G."/>
            <person name="Mohamad N.I."/>
        </authorList>
    </citation>
    <scope>NUCLEOTIDE SEQUENCE [LARGE SCALE GENOMIC DNA]</scope>
    <source>
        <strain evidence="3 4">T08</strain>
    </source>
</reference>
<dbReference type="InterPro" id="IPR023393">
    <property type="entry name" value="START-like_dom_sf"/>
</dbReference>